<accession>A0ABV5M3A4</accession>
<dbReference type="RefSeq" id="WP_223103563.1">
    <property type="nucleotide sequence ID" value="NZ_CP061913.1"/>
</dbReference>
<evidence type="ECO:0000313" key="1">
    <source>
        <dbReference type="EMBL" id="MFB9443329.1"/>
    </source>
</evidence>
<reference evidence="1 2" key="1">
    <citation type="submission" date="2024-09" db="EMBL/GenBank/DDBJ databases">
        <authorList>
            <person name="Sun Q."/>
            <person name="Mori K."/>
        </authorList>
    </citation>
    <scope>NUCLEOTIDE SEQUENCE [LARGE SCALE GENOMIC DNA]</scope>
    <source>
        <strain evidence="1 2">JCM 3307</strain>
    </source>
</reference>
<proteinExistence type="predicted"/>
<evidence type="ECO:0000313" key="2">
    <source>
        <dbReference type="Proteomes" id="UP001589608"/>
    </source>
</evidence>
<sequence length="210" mass="21110">MTNMEPVRNVRAGVGGRAAVALSVAVMCGVGGLVLAKGVARFNAVAHRPIAATPASSRTAPRAARSVVVVWKIVLPTTADHYTRQPDGGTATSAIERLRASGAKDPVGAVYVSDLDPRNVVVVSGATSTTFGPDQDGEVDAALAGFAPGDIERVRVPAIGGRAACAGTATCVLVAEGLLLDFTFSGPGTAKPADAAAQVSLLSADIVQPL</sequence>
<gene>
    <name evidence="1" type="ORF">ACFFTR_09560</name>
</gene>
<protein>
    <submittedName>
        <fullName evidence="1">Uncharacterized protein</fullName>
    </submittedName>
</protein>
<dbReference type="Proteomes" id="UP001589608">
    <property type="component" value="Unassembled WGS sequence"/>
</dbReference>
<keyword evidence="2" id="KW-1185">Reference proteome</keyword>
<name>A0ABV5M3A4_9ACTN</name>
<comment type="caution">
    <text evidence="1">The sequence shown here is derived from an EMBL/GenBank/DDBJ whole genome shotgun (WGS) entry which is preliminary data.</text>
</comment>
<organism evidence="1 2">
    <name type="scientific">Dactylosporangium vinaceum</name>
    <dbReference type="NCBI Taxonomy" id="53362"/>
    <lineage>
        <taxon>Bacteria</taxon>
        <taxon>Bacillati</taxon>
        <taxon>Actinomycetota</taxon>
        <taxon>Actinomycetes</taxon>
        <taxon>Micromonosporales</taxon>
        <taxon>Micromonosporaceae</taxon>
        <taxon>Dactylosporangium</taxon>
    </lineage>
</organism>
<dbReference type="EMBL" id="JBHMCA010000020">
    <property type="protein sequence ID" value="MFB9443329.1"/>
    <property type="molecule type" value="Genomic_DNA"/>
</dbReference>